<accession>A0A718Y4G5</accession>
<dbReference type="EMBL" id="DAAPMV010000014">
    <property type="protein sequence ID" value="HAD6864517.1"/>
    <property type="molecule type" value="Genomic_DNA"/>
</dbReference>
<reference evidence="1" key="1">
    <citation type="journal article" date="2018" name="Genome Biol.">
        <title>SKESA: strategic k-mer extension for scrupulous assemblies.</title>
        <authorList>
            <person name="Souvorov A."/>
            <person name="Agarwala R."/>
            <person name="Lipman D.J."/>
        </authorList>
    </citation>
    <scope>NUCLEOTIDE SEQUENCE</scope>
    <source>
        <strain evidence="1">SL1344</strain>
    </source>
</reference>
<gene>
    <name evidence="1" type="ORF">G1X41_21300</name>
</gene>
<sequence length="214" mass="24310">MRKIVIAGNSFPEVCGLQALLEENTKGIRYIHDRAAAAGGLLILALSDELLPGWGRYLPLIRQVVRQRGWPGEVAVLVPDQLRHIALPGLWEHILPGRLSCEELAGRLKFPNPGRRRLKSGVGRLRREHSQVLKELYRKVRRNCRGREEDRLSAYRYRIRNEGVKRSGFPTLQVFCAVSAGRCLSRPADGGHDVMLFVRRGMRFVSEVEIMPEL</sequence>
<organism evidence="1">
    <name type="scientific">Salmonella typhimurium (strain SL1344)</name>
    <dbReference type="NCBI Taxonomy" id="216597"/>
    <lineage>
        <taxon>Bacteria</taxon>
        <taxon>Pseudomonadati</taxon>
        <taxon>Pseudomonadota</taxon>
        <taxon>Gammaproteobacteria</taxon>
        <taxon>Enterobacterales</taxon>
        <taxon>Enterobacteriaceae</taxon>
        <taxon>Salmonella</taxon>
    </lineage>
</organism>
<name>A0A718Y4G5_SALTS</name>
<protein>
    <submittedName>
        <fullName evidence="1">Uncharacterized protein</fullName>
    </submittedName>
</protein>
<dbReference type="AlphaFoldDB" id="A0A718Y4G5"/>
<evidence type="ECO:0000313" key="1">
    <source>
        <dbReference type="EMBL" id="HAD6864517.1"/>
    </source>
</evidence>
<reference evidence="1" key="2">
    <citation type="submission" date="2019-01" db="EMBL/GenBank/DDBJ databases">
        <authorList>
            <consortium name="NCBI Pathogen Detection Project"/>
        </authorList>
    </citation>
    <scope>NUCLEOTIDE SEQUENCE</scope>
    <source>
        <strain evidence="1">SL1344</strain>
    </source>
</reference>
<proteinExistence type="predicted"/>
<comment type="caution">
    <text evidence="1">The sequence shown here is derived from an EMBL/GenBank/DDBJ whole genome shotgun (WGS) entry which is preliminary data.</text>
</comment>